<dbReference type="EMBL" id="JAEAGR010000018">
    <property type="protein sequence ID" value="MBH1942249.1"/>
    <property type="molecule type" value="Genomic_DNA"/>
</dbReference>
<keyword evidence="2" id="KW-1185">Reference proteome</keyword>
<dbReference type="RefSeq" id="WP_197662498.1">
    <property type="nucleotide sequence ID" value="NZ_JAEAGR010000018.1"/>
</dbReference>
<protein>
    <submittedName>
        <fullName evidence="1">Uncharacterized protein</fullName>
    </submittedName>
</protein>
<evidence type="ECO:0000313" key="1">
    <source>
        <dbReference type="EMBL" id="MBH1942249.1"/>
    </source>
</evidence>
<dbReference type="AlphaFoldDB" id="A0A8J7H0Y9"/>
<comment type="caution">
    <text evidence="1">The sequence shown here is derived from an EMBL/GenBank/DDBJ whole genome shotgun (WGS) entry which is preliminary data.</text>
</comment>
<evidence type="ECO:0000313" key="2">
    <source>
        <dbReference type="Proteomes" id="UP000623269"/>
    </source>
</evidence>
<name>A0A8J7H0Y9_9FIRM</name>
<reference evidence="1" key="1">
    <citation type="submission" date="2020-12" db="EMBL/GenBank/DDBJ databases">
        <title>M. sibirica DSM 26468T genome.</title>
        <authorList>
            <person name="Thieme N."/>
            <person name="Rettenmaier R."/>
            <person name="Zverlov V."/>
            <person name="Liebl W."/>
        </authorList>
    </citation>
    <scope>NUCLEOTIDE SEQUENCE</scope>
    <source>
        <strain evidence="1">DSM 26468</strain>
    </source>
</reference>
<organism evidence="1 2">
    <name type="scientific">Mobilitalea sibirica</name>
    <dbReference type="NCBI Taxonomy" id="1462919"/>
    <lineage>
        <taxon>Bacteria</taxon>
        <taxon>Bacillati</taxon>
        <taxon>Bacillota</taxon>
        <taxon>Clostridia</taxon>
        <taxon>Lachnospirales</taxon>
        <taxon>Lachnospiraceae</taxon>
        <taxon>Mobilitalea</taxon>
    </lineage>
</organism>
<proteinExistence type="predicted"/>
<gene>
    <name evidence="1" type="ORF">I5677_15215</name>
</gene>
<accession>A0A8J7H0Y9</accession>
<dbReference type="Proteomes" id="UP000623269">
    <property type="component" value="Unassembled WGS sequence"/>
</dbReference>
<sequence>MNEEIAELDLELKGLFMETKIEEIKEILQNKTDDAVKELSDHNWNIIKRYYEAENYQLLFRHFKFVAYSCFLVEYAHNRGLIGEDVFGIMMAVYNDIYELKRQNK</sequence>